<reference evidence="2 3" key="1">
    <citation type="submission" date="2023-09" db="EMBL/GenBank/DDBJ databases">
        <title>Complete-Gapless Cercospora beticola genome.</title>
        <authorList>
            <person name="Wyatt N.A."/>
            <person name="Spanner R.E."/>
            <person name="Bolton M.D."/>
        </authorList>
    </citation>
    <scope>NUCLEOTIDE SEQUENCE [LARGE SCALE GENOMIC DNA]</scope>
    <source>
        <strain evidence="2">Cb09-40</strain>
    </source>
</reference>
<dbReference type="InterPro" id="IPR001128">
    <property type="entry name" value="Cyt_P450"/>
</dbReference>
<sequence length="103" mass="11659">MLDKGRDDFGLDTHFDALVYMSVVGLIPGLHRWLIGNARLLKFLNSFQAFRENNIALKVRDSNNPSKLSDRDIIDSLMINVFVGSDTTAFSLTACFYYLVKNP</sequence>
<feature type="transmembrane region" description="Helical" evidence="1">
    <location>
        <begin position="17"/>
        <end position="35"/>
    </location>
</feature>
<keyword evidence="3" id="KW-1185">Reference proteome</keyword>
<keyword evidence="1" id="KW-0472">Membrane</keyword>
<dbReference type="GeneID" id="90644492"/>
<keyword evidence="1" id="KW-0812">Transmembrane</keyword>
<dbReference type="RefSeq" id="XP_065459158.1">
    <property type="nucleotide sequence ID" value="XM_065603086.1"/>
</dbReference>
<protein>
    <submittedName>
        <fullName evidence="2">Uncharacterized protein</fullName>
    </submittedName>
</protein>
<dbReference type="InterPro" id="IPR036396">
    <property type="entry name" value="Cyt_P450_sf"/>
</dbReference>
<dbReference type="SUPFAM" id="SSF48264">
    <property type="entry name" value="Cytochrome P450"/>
    <property type="match status" value="1"/>
</dbReference>
<evidence type="ECO:0000313" key="3">
    <source>
        <dbReference type="Proteomes" id="UP001302367"/>
    </source>
</evidence>
<keyword evidence="1" id="KW-1133">Transmembrane helix</keyword>
<proteinExistence type="predicted"/>
<dbReference type="Proteomes" id="UP001302367">
    <property type="component" value="Chromosome 5"/>
</dbReference>
<name>A0ABZ0NWQ6_CERBT</name>
<evidence type="ECO:0000313" key="2">
    <source>
        <dbReference type="EMBL" id="WPB04014.1"/>
    </source>
</evidence>
<dbReference type="Gene3D" id="1.10.630.10">
    <property type="entry name" value="Cytochrome P450"/>
    <property type="match status" value="1"/>
</dbReference>
<dbReference type="EMBL" id="CP134188">
    <property type="protein sequence ID" value="WPB04014.1"/>
    <property type="molecule type" value="Genomic_DNA"/>
</dbReference>
<gene>
    <name evidence="2" type="ORF">RHO25_008658</name>
</gene>
<accession>A0ABZ0NWQ6</accession>
<feature type="transmembrane region" description="Helical" evidence="1">
    <location>
        <begin position="77"/>
        <end position="100"/>
    </location>
</feature>
<dbReference type="Pfam" id="PF00067">
    <property type="entry name" value="p450"/>
    <property type="match status" value="1"/>
</dbReference>
<organism evidence="2 3">
    <name type="scientific">Cercospora beticola</name>
    <name type="common">Sugarbeet leaf spot fungus</name>
    <dbReference type="NCBI Taxonomy" id="122368"/>
    <lineage>
        <taxon>Eukaryota</taxon>
        <taxon>Fungi</taxon>
        <taxon>Dikarya</taxon>
        <taxon>Ascomycota</taxon>
        <taxon>Pezizomycotina</taxon>
        <taxon>Dothideomycetes</taxon>
        <taxon>Dothideomycetidae</taxon>
        <taxon>Mycosphaerellales</taxon>
        <taxon>Mycosphaerellaceae</taxon>
        <taxon>Cercospora</taxon>
    </lineage>
</organism>
<evidence type="ECO:0000256" key="1">
    <source>
        <dbReference type="SAM" id="Phobius"/>
    </source>
</evidence>